<sequence>MIAHILNYKDRDSILRAARDTDTARIENQKISIYPDYTNREQVARKAFLEAKAKLHSMGLRYMLLYTARLKVILEGTSCFFDIPKDVWQWLEGGTKHLRSTILH</sequence>
<reference evidence="1" key="1">
    <citation type="journal article" date="2022" name="bioRxiv">
        <title>Sequencing and chromosome-scale assembly of the giantPleurodeles waltlgenome.</title>
        <authorList>
            <person name="Brown T."/>
            <person name="Elewa A."/>
            <person name="Iarovenko S."/>
            <person name="Subramanian E."/>
            <person name="Araus A.J."/>
            <person name="Petzold A."/>
            <person name="Susuki M."/>
            <person name="Suzuki K.-i.T."/>
            <person name="Hayashi T."/>
            <person name="Toyoda A."/>
            <person name="Oliveira C."/>
            <person name="Osipova E."/>
            <person name="Leigh N.D."/>
            <person name="Simon A."/>
            <person name="Yun M.H."/>
        </authorList>
    </citation>
    <scope>NUCLEOTIDE SEQUENCE</scope>
    <source>
        <strain evidence="1">20211129_DDA</strain>
        <tissue evidence="1">Liver</tissue>
    </source>
</reference>
<name>A0AAV7QHZ3_PLEWA</name>
<protein>
    <submittedName>
        <fullName evidence="1">Uncharacterized protein</fullName>
    </submittedName>
</protein>
<keyword evidence="2" id="KW-1185">Reference proteome</keyword>
<dbReference type="InterPro" id="IPR042566">
    <property type="entry name" value="L1_C"/>
</dbReference>
<dbReference type="Gene3D" id="3.30.250.20">
    <property type="entry name" value="L1 transposable element, C-terminal domain"/>
    <property type="match status" value="1"/>
</dbReference>
<organism evidence="1 2">
    <name type="scientific">Pleurodeles waltl</name>
    <name type="common">Iberian ribbed newt</name>
    <dbReference type="NCBI Taxonomy" id="8319"/>
    <lineage>
        <taxon>Eukaryota</taxon>
        <taxon>Metazoa</taxon>
        <taxon>Chordata</taxon>
        <taxon>Craniata</taxon>
        <taxon>Vertebrata</taxon>
        <taxon>Euteleostomi</taxon>
        <taxon>Amphibia</taxon>
        <taxon>Batrachia</taxon>
        <taxon>Caudata</taxon>
        <taxon>Salamandroidea</taxon>
        <taxon>Salamandridae</taxon>
        <taxon>Pleurodelinae</taxon>
        <taxon>Pleurodeles</taxon>
    </lineage>
</organism>
<gene>
    <name evidence="1" type="ORF">NDU88_005090</name>
</gene>
<evidence type="ECO:0000313" key="1">
    <source>
        <dbReference type="EMBL" id="KAJ1138709.1"/>
    </source>
</evidence>
<dbReference type="EMBL" id="JANPWB010000010">
    <property type="protein sequence ID" value="KAJ1138709.1"/>
    <property type="molecule type" value="Genomic_DNA"/>
</dbReference>
<proteinExistence type="predicted"/>
<evidence type="ECO:0000313" key="2">
    <source>
        <dbReference type="Proteomes" id="UP001066276"/>
    </source>
</evidence>
<dbReference type="Proteomes" id="UP001066276">
    <property type="component" value="Chromosome 6"/>
</dbReference>
<accession>A0AAV7QHZ3</accession>
<comment type="caution">
    <text evidence="1">The sequence shown here is derived from an EMBL/GenBank/DDBJ whole genome shotgun (WGS) entry which is preliminary data.</text>
</comment>
<dbReference type="AlphaFoldDB" id="A0AAV7QHZ3"/>